<evidence type="ECO:0000313" key="2">
    <source>
        <dbReference type="Proteomes" id="UP000014254"/>
    </source>
</evidence>
<protein>
    <submittedName>
        <fullName evidence="1">Uncharacterized protein</fullName>
    </submittedName>
</protein>
<dbReference type="Proteomes" id="UP000014254">
    <property type="component" value="Unassembled WGS sequence"/>
</dbReference>
<name>S2JR36_MUCC1</name>
<dbReference type="VEuPathDB" id="FungiDB:HMPREF1544_08198"/>
<reference evidence="2" key="1">
    <citation type="submission" date="2013-05" db="EMBL/GenBank/DDBJ databases">
        <title>The Genome sequence of Mucor circinelloides f. circinelloides 1006PhL.</title>
        <authorList>
            <consortium name="The Broad Institute Genomics Platform"/>
            <person name="Cuomo C."/>
            <person name="Earl A."/>
            <person name="Findley K."/>
            <person name="Lee S.C."/>
            <person name="Walker B."/>
            <person name="Young S."/>
            <person name="Zeng Q."/>
            <person name="Gargeya S."/>
            <person name="Fitzgerald M."/>
            <person name="Haas B."/>
            <person name="Abouelleil A."/>
            <person name="Allen A.W."/>
            <person name="Alvarado L."/>
            <person name="Arachchi H.M."/>
            <person name="Berlin A.M."/>
            <person name="Chapman S.B."/>
            <person name="Gainer-Dewar J."/>
            <person name="Goldberg J."/>
            <person name="Griggs A."/>
            <person name="Gujja S."/>
            <person name="Hansen M."/>
            <person name="Howarth C."/>
            <person name="Imamovic A."/>
            <person name="Ireland A."/>
            <person name="Larimer J."/>
            <person name="McCowan C."/>
            <person name="Murphy C."/>
            <person name="Pearson M."/>
            <person name="Poon T.W."/>
            <person name="Priest M."/>
            <person name="Roberts A."/>
            <person name="Saif S."/>
            <person name="Shea T."/>
            <person name="Sisk P."/>
            <person name="Sykes S."/>
            <person name="Wortman J."/>
            <person name="Nusbaum C."/>
            <person name="Birren B."/>
        </authorList>
    </citation>
    <scope>NUCLEOTIDE SEQUENCE [LARGE SCALE GENOMIC DNA]</scope>
    <source>
        <strain evidence="2">1006PhL</strain>
    </source>
</reference>
<dbReference type="STRING" id="1220926.S2JR36"/>
<dbReference type="EMBL" id="KE124022">
    <property type="protein sequence ID" value="EPB85068.1"/>
    <property type="molecule type" value="Genomic_DNA"/>
</dbReference>
<gene>
    <name evidence="1" type="ORF">HMPREF1544_08198</name>
</gene>
<proteinExistence type="predicted"/>
<sequence>MSCFEFCGLEEQWLVHSQKMSIRPSAFGLNLIQLYAELSLSPDDIRVEYLVLVSQMLVLKEHHEEYHVQDIIDILDIKMKKIEQEKHYVRPMRKDNADFQKYPELVKGVRYDALNSYFHHIIFAILMRERQAKSGSAARSIKIGMFVDGMLKSTDKVIRAIKEFVDNHFAAPARIKVPKLAGKEEMKKGSKGIELQKMRKWAEDEGFELGKPFDAYHALKRNVEKTVLLKEEAARFLSHMETKKANLSMISGSFFIDLEQAKIKHRIEEAVDCLKPVMNSVNDALDSSNDDTTQMVVVYDGDPTLNFVVPISRETDQVNTEEDDRVFAEGGDQTSSDLINEAISN</sequence>
<organism evidence="1 2">
    <name type="scientific">Mucor circinelloides f. circinelloides (strain 1006PhL)</name>
    <name type="common">Mucormycosis agent</name>
    <name type="synonym">Calyptromyces circinelloides</name>
    <dbReference type="NCBI Taxonomy" id="1220926"/>
    <lineage>
        <taxon>Eukaryota</taxon>
        <taxon>Fungi</taxon>
        <taxon>Fungi incertae sedis</taxon>
        <taxon>Mucoromycota</taxon>
        <taxon>Mucoromycotina</taxon>
        <taxon>Mucoromycetes</taxon>
        <taxon>Mucorales</taxon>
        <taxon>Mucorineae</taxon>
        <taxon>Mucoraceae</taxon>
        <taxon>Mucor</taxon>
    </lineage>
</organism>
<accession>S2JR36</accession>
<keyword evidence="2" id="KW-1185">Reference proteome</keyword>
<dbReference type="AlphaFoldDB" id="S2JR36"/>
<dbReference type="OrthoDB" id="10290109at2759"/>
<dbReference type="InParanoid" id="S2JR36"/>
<evidence type="ECO:0000313" key="1">
    <source>
        <dbReference type="EMBL" id="EPB85068.1"/>
    </source>
</evidence>